<reference evidence="2" key="3">
    <citation type="submission" date="2018-10" db="EMBL/GenBank/DDBJ databases">
        <authorList>
            <person name="Hovde B."/>
            <person name="Zhang X."/>
        </authorList>
    </citation>
    <scope>NUCLEOTIDE SEQUENCE [LARGE SCALE GENOMIC DNA]</scope>
    <source>
        <strain evidence="2">UTEX 25</strain>
    </source>
</reference>
<organism evidence="1 3">
    <name type="scientific">Auxenochlorella protothecoides</name>
    <name type="common">Green microalga</name>
    <name type="synonym">Chlorella protothecoides</name>
    <dbReference type="NCBI Taxonomy" id="3075"/>
    <lineage>
        <taxon>Eukaryota</taxon>
        <taxon>Viridiplantae</taxon>
        <taxon>Chlorophyta</taxon>
        <taxon>core chlorophytes</taxon>
        <taxon>Trebouxiophyceae</taxon>
        <taxon>Chlorellales</taxon>
        <taxon>Chlorellaceae</taxon>
        <taxon>Auxenochlorella</taxon>
    </lineage>
</organism>
<dbReference type="GeneID" id="23616250"/>
<dbReference type="Pfam" id="PF04134">
    <property type="entry name" value="DCC1-like"/>
    <property type="match status" value="1"/>
</dbReference>
<dbReference type="GO" id="GO:0015035">
    <property type="term" value="F:protein-disulfide reductase activity"/>
    <property type="evidence" value="ECO:0007669"/>
    <property type="project" value="InterPro"/>
</dbReference>
<dbReference type="InterPro" id="IPR007263">
    <property type="entry name" value="DCC1-like"/>
</dbReference>
<keyword evidence="3" id="KW-1185">Reference proteome</keyword>
<dbReference type="PANTHER" id="PTHR33639:SF2">
    <property type="entry name" value="DUF393 DOMAIN-CONTAINING PROTEIN"/>
    <property type="match status" value="1"/>
</dbReference>
<name>A0A087SKW2_AUXPR</name>
<evidence type="ECO:0000313" key="2">
    <source>
        <dbReference type="EMBL" id="RMZ55358.1"/>
    </source>
</evidence>
<proteinExistence type="predicted"/>
<accession>A0A087SKW2</accession>
<reference evidence="1 3" key="1">
    <citation type="journal article" date="2014" name="BMC Genomics">
        <title>Oil accumulation mechanisms of the oleaginous microalga Chlorella protothecoides revealed through its genome, transcriptomes, and proteomes.</title>
        <authorList>
            <person name="Gao C."/>
            <person name="Wang Y."/>
            <person name="Shen Y."/>
            <person name="Yan D."/>
            <person name="He X."/>
            <person name="Dai J."/>
            <person name="Wu Q."/>
        </authorList>
    </citation>
    <scope>NUCLEOTIDE SEQUENCE [LARGE SCALE GENOMIC DNA]</scope>
    <source>
        <strain evidence="1 3">0710</strain>
    </source>
</reference>
<dbReference type="KEGG" id="apro:F751_4859"/>
<dbReference type="OrthoDB" id="410458at2759"/>
<dbReference type="EMBL" id="QOKY01000165">
    <property type="protein sequence ID" value="RMZ55358.1"/>
    <property type="molecule type" value="Genomic_DNA"/>
</dbReference>
<sequence length="112" mass="12384">MRLDTEAQYRLAALQSEAGRKLLVRVGRAPEDLSSIVLVTQSGFWIKSEAILRIAQGLPQPTALAATAIKALPIFIRDKAYDAVAGSRYALFGQPDACRLDHPGYQDRFLRK</sequence>
<dbReference type="AlphaFoldDB" id="A0A087SKW2"/>
<dbReference type="PANTHER" id="PTHR33639">
    <property type="entry name" value="THIOL-DISULFIDE OXIDOREDUCTASE DCC"/>
    <property type="match status" value="1"/>
</dbReference>
<dbReference type="RefSeq" id="XP_011399262.1">
    <property type="nucleotide sequence ID" value="XM_011400960.1"/>
</dbReference>
<dbReference type="InterPro" id="IPR052927">
    <property type="entry name" value="DCC_oxidoreductase"/>
</dbReference>
<protein>
    <submittedName>
        <fullName evidence="1">DCC family protein, chloroplastic</fullName>
    </submittedName>
</protein>
<dbReference type="EMBL" id="KL662127">
    <property type="protein sequence ID" value="KFM26366.1"/>
    <property type="molecule type" value="Genomic_DNA"/>
</dbReference>
<dbReference type="STRING" id="3075.A0A087SKW2"/>
<evidence type="ECO:0000313" key="1">
    <source>
        <dbReference type="EMBL" id="KFM26366.1"/>
    </source>
</evidence>
<gene>
    <name evidence="2" type="ORF">APUTEX25_002216</name>
    <name evidence="1" type="ORF">F751_4859</name>
</gene>
<evidence type="ECO:0000313" key="4">
    <source>
        <dbReference type="Proteomes" id="UP000279271"/>
    </source>
</evidence>
<dbReference type="Proteomes" id="UP000279271">
    <property type="component" value="Unassembled WGS sequence"/>
</dbReference>
<reference evidence="2" key="4">
    <citation type="submission" date="2018-11" db="EMBL/GenBank/DDBJ databases">
        <title>Characterization of plant carbon substrate utilization by Auxenochlorella protothecoides.</title>
        <authorList>
            <person name="Vogler B.W."/>
            <person name="Starkenburg S.R."/>
            <person name="Sudasinghe N."/>
            <person name="Schambach J.Y."/>
            <person name="Rollin J.A."/>
            <person name="Pattathil S."/>
            <person name="Barry A.N."/>
        </authorList>
    </citation>
    <scope>NUCLEOTIDE SEQUENCE [LARGE SCALE GENOMIC DNA]</scope>
    <source>
        <strain evidence="2">UTEX 25</strain>
    </source>
</reference>
<reference evidence="4" key="2">
    <citation type="journal article" date="2018" name="Algal Res.">
        <title>Characterization of plant carbon substrate utilization by Auxenochlorella protothecoides.</title>
        <authorList>
            <person name="Vogler B.W."/>
            <person name="Starkenburg S.R."/>
            <person name="Sudasinghe N."/>
            <person name="Schambach J.Y."/>
            <person name="Rollin J.A."/>
            <person name="Pattathil S."/>
            <person name="Barry A.N."/>
        </authorList>
    </citation>
    <scope>NUCLEOTIDE SEQUENCE [LARGE SCALE GENOMIC DNA]</scope>
    <source>
        <strain evidence="4">UTEX 25</strain>
    </source>
</reference>
<dbReference type="Proteomes" id="UP000028924">
    <property type="component" value="Unassembled WGS sequence"/>
</dbReference>
<evidence type="ECO:0000313" key="3">
    <source>
        <dbReference type="Proteomes" id="UP000028924"/>
    </source>
</evidence>